<sequence>MRPVKLKIITALLACLLVVMVVLAPAAVSTIVGGPLLVAVILMTKACIGLSVMATQAENHQGADTLI</sequence>
<reference evidence="1 2" key="1">
    <citation type="submission" date="2019-11" db="EMBL/GenBank/DDBJ databases">
        <authorList>
            <person name="Holert J."/>
        </authorList>
    </citation>
    <scope>NUCLEOTIDE SEQUENCE [LARGE SCALE GENOMIC DNA]</scope>
    <source>
        <strain evidence="1">BC5_2</strain>
    </source>
</reference>
<name>A0A5S9N6F1_9GAMM</name>
<evidence type="ECO:0000313" key="1">
    <source>
        <dbReference type="EMBL" id="CAA0081017.1"/>
    </source>
</evidence>
<protein>
    <submittedName>
        <fullName evidence="1">Uncharacterized protein</fullName>
    </submittedName>
</protein>
<dbReference type="Proteomes" id="UP000434580">
    <property type="component" value="Unassembled WGS sequence"/>
</dbReference>
<dbReference type="AlphaFoldDB" id="A0A5S9N6F1"/>
<dbReference type="EMBL" id="CACSII010000001">
    <property type="protein sequence ID" value="CAA0081017.1"/>
    <property type="molecule type" value="Genomic_DNA"/>
</dbReference>
<proteinExistence type="predicted"/>
<accession>A0A5S9N6F1</accession>
<evidence type="ECO:0000313" key="2">
    <source>
        <dbReference type="Proteomes" id="UP000434580"/>
    </source>
</evidence>
<gene>
    <name evidence="1" type="ORF">DPBNPPHM_00309</name>
</gene>
<organism evidence="1 2">
    <name type="scientific">BD1-7 clade bacterium</name>
    <dbReference type="NCBI Taxonomy" id="2029982"/>
    <lineage>
        <taxon>Bacteria</taxon>
        <taxon>Pseudomonadati</taxon>
        <taxon>Pseudomonadota</taxon>
        <taxon>Gammaproteobacteria</taxon>
        <taxon>Cellvibrionales</taxon>
        <taxon>Spongiibacteraceae</taxon>
        <taxon>BD1-7 clade</taxon>
    </lineage>
</organism>